<evidence type="ECO:0000256" key="15">
    <source>
        <dbReference type="ARBA" id="ARBA00047899"/>
    </source>
</evidence>
<name>A0A0D3HQ19_9ORYZ</name>
<keyword evidence="11" id="KW-0418">Kinase</keyword>
<protein>
    <recommendedName>
        <fullName evidence="3">non-specific serine/threonine protein kinase</fullName>
        <ecNumber evidence="3">2.7.11.1</ecNumber>
    </recommendedName>
</protein>
<dbReference type="AlphaFoldDB" id="A0A0D3HQ19"/>
<dbReference type="Proteomes" id="UP000026960">
    <property type="component" value="Chromosome 11"/>
</dbReference>
<evidence type="ECO:0000256" key="10">
    <source>
        <dbReference type="ARBA" id="ARBA00022737"/>
    </source>
</evidence>
<dbReference type="Gramene" id="OBART11G23120.1">
    <property type="protein sequence ID" value="OBART11G23120.1"/>
    <property type="gene ID" value="OBART11G23120"/>
</dbReference>
<keyword evidence="10" id="KW-0677">Repeat</keyword>
<dbReference type="PaxDb" id="65489-OBART11G23120.1"/>
<comment type="catalytic activity">
    <reaction evidence="16">
        <text>L-seryl-[protein] + ATP = O-phospho-L-seryl-[protein] + ADP + H(+)</text>
        <dbReference type="Rhea" id="RHEA:17989"/>
        <dbReference type="Rhea" id="RHEA-COMP:9863"/>
        <dbReference type="Rhea" id="RHEA-COMP:11604"/>
        <dbReference type="ChEBI" id="CHEBI:15378"/>
        <dbReference type="ChEBI" id="CHEBI:29999"/>
        <dbReference type="ChEBI" id="CHEBI:30616"/>
        <dbReference type="ChEBI" id="CHEBI:83421"/>
        <dbReference type="ChEBI" id="CHEBI:456216"/>
        <dbReference type="EC" id="2.7.11.1"/>
    </reaction>
</comment>
<evidence type="ECO:0000256" key="9">
    <source>
        <dbReference type="ARBA" id="ARBA00022729"/>
    </source>
</evidence>
<keyword evidence="14" id="KW-0325">Glycoprotein</keyword>
<keyword evidence="6" id="KW-0433">Leucine-rich repeat</keyword>
<evidence type="ECO:0000259" key="18">
    <source>
        <dbReference type="Pfam" id="PF08263"/>
    </source>
</evidence>
<dbReference type="eggNOG" id="KOG0619">
    <property type="taxonomic scope" value="Eukaryota"/>
</dbReference>
<dbReference type="FunFam" id="3.80.10.10:FF:000041">
    <property type="entry name" value="LRR receptor-like serine/threonine-protein kinase ERECTA"/>
    <property type="match status" value="1"/>
</dbReference>
<evidence type="ECO:0000313" key="19">
    <source>
        <dbReference type="EnsemblPlants" id="OBART11G23120.1"/>
    </source>
</evidence>
<dbReference type="Pfam" id="PF13855">
    <property type="entry name" value="LRR_8"/>
    <property type="match status" value="1"/>
</dbReference>
<dbReference type="EnsemblPlants" id="OBART11G23120.1">
    <property type="protein sequence ID" value="OBART11G23120.1"/>
    <property type="gene ID" value="OBART11G23120"/>
</dbReference>
<comment type="subcellular location">
    <subcellularLocation>
        <location evidence="1">Cell membrane</location>
        <topology evidence="1">Single-pass type I membrane protein</topology>
    </subcellularLocation>
</comment>
<dbReference type="FunFam" id="3.80.10.10:FF:000095">
    <property type="entry name" value="LRR receptor-like serine/threonine-protein kinase GSO1"/>
    <property type="match status" value="1"/>
</dbReference>
<evidence type="ECO:0000256" key="17">
    <source>
        <dbReference type="SAM" id="Phobius"/>
    </source>
</evidence>
<dbReference type="Pfam" id="PF00560">
    <property type="entry name" value="LRR_1"/>
    <property type="match status" value="7"/>
</dbReference>
<evidence type="ECO:0000256" key="16">
    <source>
        <dbReference type="ARBA" id="ARBA00048679"/>
    </source>
</evidence>
<reference evidence="19" key="1">
    <citation type="journal article" date="2009" name="Rice">
        <title>De Novo Next Generation Sequencing of Plant Genomes.</title>
        <authorList>
            <person name="Rounsley S."/>
            <person name="Marri P.R."/>
            <person name="Yu Y."/>
            <person name="He R."/>
            <person name="Sisneros N."/>
            <person name="Goicoechea J.L."/>
            <person name="Lee S.J."/>
            <person name="Angelova A."/>
            <person name="Kudrna D."/>
            <person name="Luo M."/>
            <person name="Affourtit J."/>
            <person name="Desany B."/>
            <person name="Knight J."/>
            <person name="Niazi F."/>
            <person name="Egholm M."/>
            <person name="Wing R.A."/>
        </authorList>
    </citation>
    <scope>NUCLEOTIDE SEQUENCE [LARGE SCALE GENOMIC DNA]</scope>
    <source>
        <strain evidence="19">cv. IRGC 105608</strain>
    </source>
</reference>
<comment type="similarity">
    <text evidence="2">Belongs to the RLP family.</text>
</comment>
<evidence type="ECO:0000256" key="5">
    <source>
        <dbReference type="ARBA" id="ARBA00022527"/>
    </source>
</evidence>
<evidence type="ECO:0000313" key="20">
    <source>
        <dbReference type="Proteomes" id="UP000026960"/>
    </source>
</evidence>
<dbReference type="Gene3D" id="3.80.10.10">
    <property type="entry name" value="Ribonuclease Inhibitor"/>
    <property type="match status" value="4"/>
</dbReference>
<keyword evidence="7" id="KW-0808">Transferase</keyword>
<keyword evidence="8 17" id="KW-0812">Transmembrane</keyword>
<evidence type="ECO:0000256" key="8">
    <source>
        <dbReference type="ARBA" id="ARBA00022692"/>
    </source>
</evidence>
<keyword evidence="9" id="KW-0732">Signal</keyword>
<sequence length="850" mass="94721">MNVEAAVAALPRGATRRPAPAHGNVATAAGCSPRERDALLTFKAGITEDIMGLLDSWKYDGAGPGQAAEEADCCRWRGVRCGAGGHVVGLHLRNVYADQSNDYDFITSGYDLAGEISPSLLNLTYLEHIDLSKNQLQGQTGRVPEFLGSLQNLRYLNLSGIPFSGEVLHLAYCNLVYADQSFSHFNLTNLEELDLSVNYFNHPIASCWFWNAQGLKYLNLGSTKLYGQFPNVPGQFGSLRFLDLSSTCNIDIVTTNLSNLCNLRIIHLERSRIHGDIAKLLQRLPRCSYNRLNELYLSDNNISGILPNRLDHLTSLVILDISHNKLSGPLPPQIGMFSNLTYLDLSSNNLNGVITDEHFTSMRSLKTLDLSGNSLKFLVDSEWLPLFSLEVALFSPCHMGPRFPSWLKRQVNITYLNMSFAGITDRLPNWFSTTFLNAQLLDVSNNEINGSLPANMEVMTTLSRLYMGSNKLTGQIPLLPKALEIMDISRNSLSGPLPSNFGDDLVLSYLHLFSNRITGHIPNSMCDLHHLVYLDLADNLLEGEFPRCFQPVFLSKLFVSNNILSGKFPPFLRSRHNLEMLDLASNDFYGGLPIWIGELSNLAIVRLSNNNFSGNIPTSITNLTRLVQLDLSNNSISGVLPLHLSNLICMKKSGHCDIVMVFDRYSISGRYGRNVGIANMSVDTKGQKLYYKLPIVLDIVTIDLSLNYLTEIPSNLSNITSLSRLDLSYNHLTGRIPSGGQLDTLYAENPSMYNGNNGLCGYPLRRNCSDNSSASKHGVEQRRERDSEPMFLYCGLGSGFVAGLWVVFCTILFKKTWRIAYFRLFDKVYDKVYVFVVVTWATLSQKSGTR</sequence>
<dbReference type="SMART" id="SM00369">
    <property type="entry name" value="LRR_TYP"/>
    <property type="match status" value="7"/>
</dbReference>
<reference evidence="19" key="2">
    <citation type="submission" date="2015-03" db="UniProtKB">
        <authorList>
            <consortium name="EnsemblPlants"/>
        </authorList>
    </citation>
    <scope>IDENTIFICATION</scope>
</reference>
<dbReference type="PRINTS" id="PR00019">
    <property type="entry name" value="LEURICHRPT"/>
</dbReference>
<dbReference type="FunFam" id="3.80.10.10:FF:000649">
    <property type="entry name" value="Leucine Rich Repeat family protein"/>
    <property type="match status" value="1"/>
</dbReference>
<keyword evidence="20" id="KW-1185">Reference proteome</keyword>
<keyword evidence="13 17" id="KW-0472">Membrane</keyword>
<dbReference type="SUPFAM" id="SSF52047">
    <property type="entry name" value="RNI-like"/>
    <property type="match status" value="1"/>
</dbReference>
<organism evidence="19">
    <name type="scientific">Oryza barthii</name>
    <dbReference type="NCBI Taxonomy" id="65489"/>
    <lineage>
        <taxon>Eukaryota</taxon>
        <taxon>Viridiplantae</taxon>
        <taxon>Streptophyta</taxon>
        <taxon>Embryophyta</taxon>
        <taxon>Tracheophyta</taxon>
        <taxon>Spermatophyta</taxon>
        <taxon>Magnoliopsida</taxon>
        <taxon>Liliopsida</taxon>
        <taxon>Poales</taxon>
        <taxon>Poaceae</taxon>
        <taxon>BOP clade</taxon>
        <taxon>Oryzoideae</taxon>
        <taxon>Oryzeae</taxon>
        <taxon>Oryzinae</taxon>
        <taxon>Oryza</taxon>
    </lineage>
</organism>
<evidence type="ECO:0000256" key="6">
    <source>
        <dbReference type="ARBA" id="ARBA00022614"/>
    </source>
</evidence>
<evidence type="ECO:0000256" key="3">
    <source>
        <dbReference type="ARBA" id="ARBA00012513"/>
    </source>
</evidence>
<evidence type="ECO:0000256" key="11">
    <source>
        <dbReference type="ARBA" id="ARBA00022777"/>
    </source>
</evidence>
<keyword evidence="5" id="KW-0723">Serine/threonine-protein kinase</keyword>
<proteinExistence type="inferred from homology"/>
<dbReference type="EC" id="2.7.11.1" evidence="3"/>
<accession>A0A0D3HQ19</accession>
<dbReference type="SUPFAM" id="SSF52058">
    <property type="entry name" value="L domain-like"/>
    <property type="match status" value="1"/>
</dbReference>
<dbReference type="InterPro" id="IPR001611">
    <property type="entry name" value="Leu-rich_rpt"/>
</dbReference>
<dbReference type="HOGENOM" id="CLU_000288_18_3_1"/>
<evidence type="ECO:0000256" key="14">
    <source>
        <dbReference type="ARBA" id="ARBA00023180"/>
    </source>
</evidence>
<evidence type="ECO:0000256" key="1">
    <source>
        <dbReference type="ARBA" id="ARBA00004251"/>
    </source>
</evidence>
<dbReference type="InterPro" id="IPR032675">
    <property type="entry name" value="LRR_dom_sf"/>
</dbReference>
<dbReference type="GO" id="GO:0004674">
    <property type="term" value="F:protein serine/threonine kinase activity"/>
    <property type="evidence" value="ECO:0007669"/>
    <property type="project" value="UniProtKB-KW"/>
</dbReference>
<dbReference type="PANTHER" id="PTHR48063:SF90">
    <property type="entry name" value="OS11G0565920 PROTEIN"/>
    <property type="match status" value="1"/>
</dbReference>
<evidence type="ECO:0000256" key="13">
    <source>
        <dbReference type="ARBA" id="ARBA00023136"/>
    </source>
</evidence>
<feature type="transmembrane region" description="Helical" evidence="17">
    <location>
        <begin position="790"/>
        <end position="813"/>
    </location>
</feature>
<evidence type="ECO:0000256" key="12">
    <source>
        <dbReference type="ARBA" id="ARBA00022989"/>
    </source>
</evidence>
<dbReference type="InterPro" id="IPR003591">
    <property type="entry name" value="Leu-rich_rpt_typical-subtyp"/>
</dbReference>
<dbReference type="InterPro" id="IPR046956">
    <property type="entry name" value="RLP23-like"/>
</dbReference>
<keyword evidence="4" id="KW-1003">Cell membrane</keyword>
<dbReference type="GO" id="GO:0005886">
    <property type="term" value="C:plasma membrane"/>
    <property type="evidence" value="ECO:0007669"/>
    <property type="project" value="UniProtKB-SubCell"/>
</dbReference>
<evidence type="ECO:0000256" key="7">
    <source>
        <dbReference type="ARBA" id="ARBA00022679"/>
    </source>
</evidence>
<evidence type="ECO:0000256" key="2">
    <source>
        <dbReference type="ARBA" id="ARBA00009592"/>
    </source>
</evidence>
<keyword evidence="12 17" id="KW-1133">Transmembrane helix</keyword>
<dbReference type="STRING" id="65489.A0A0D3HQ19"/>
<evidence type="ECO:0000256" key="4">
    <source>
        <dbReference type="ARBA" id="ARBA00022475"/>
    </source>
</evidence>
<comment type="catalytic activity">
    <reaction evidence="15">
        <text>L-threonyl-[protein] + ATP = O-phospho-L-threonyl-[protein] + ADP + H(+)</text>
        <dbReference type="Rhea" id="RHEA:46608"/>
        <dbReference type="Rhea" id="RHEA-COMP:11060"/>
        <dbReference type="Rhea" id="RHEA-COMP:11605"/>
        <dbReference type="ChEBI" id="CHEBI:15378"/>
        <dbReference type="ChEBI" id="CHEBI:30013"/>
        <dbReference type="ChEBI" id="CHEBI:30616"/>
        <dbReference type="ChEBI" id="CHEBI:61977"/>
        <dbReference type="ChEBI" id="CHEBI:456216"/>
        <dbReference type="EC" id="2.7.11.1"/>
    </reaction>
</comment>
<dbReference type="PROSITE" id="PS51450">
    <property type="entry name" value="LRR"/>
    <property type="match status" value="2"/>
</dbReference>
<feature type="domain" description="Leucine-rich repeat-containing N-terminal plant-type" evidence="18">
    <location>
        <begin position="33"/>
        <end position="81"/>
    </location>
</feature>
<dbReference type="Pfam" id="PF08263">
    <property type="entry name" value="LRRNT_2"/>
    <property type="match status" value="1"/>
</dbReference>
<dbReference type="InterPro" id="IPR013210">
    <property type="entry name" value="LRR_N_plant-typ"/>
</dbReference>
<dbReference type="PANTHER" id="PTHR48063">
    <property type="entry name" value="LRR RECEPTOR-LIKE KINASE"/>
    <property type="match status" value="1"/>
</dbReference>